<protein>
    <submittedName>
        <fullName evidence="3">MarR family transcriptional regulator</fullName>
    </submittedName>
</protein>
<keyword evidence="4" id="KW-1185">Reference proteome</keyword>
<evidence type="ECO:0000259" key="2">
    <source>
        <dbReference type="PROSITE" id="PS50995"/>
    </source>
</evidence>
<feature type="domain" description="HTH marR-type" evidence="2">
    <location>
        <begin position="1"/>
        <end position="139"/>
    </location>
</feature>
<dbReference type="RefSeq" id="WP_219874321.1">
    <property type="nucleotide sequence ID" value="NZ_JAHZIJ010000019.1"/>
</dbReference>
<gene>
    <name evidence="3" type="ORF">K0T92_20360</name>
</gene>
<dbReference type="SUPFAM" id="SSF46785">
    <property type="entry name" value="Winged helix' DNA-binding domain"/>
    <property type="match status" value="1"/>
</dbReference>
<reference evidence="3 4" key="1">
    <citation type="submission" date="2021-07" db="EMBL/GenBank/DDBJ databases">
        <title>Paenibacillus radiodurans sp. nov., isolated from the southeastern edge of Tengger Desert.</title>
        <authorList>
            <person name="Zhang G."/>
        </authorList>
    </citation>
    <scope>NUCLEOTIDE SEQUENCE [LARGE SCALE GENOMIC DNA]</scope>
    <source>
        <strain evidence="3 4">DT7-4</strain>
    </source>
</reference>
<keyword evidence="1" id="KW-0238">DNA-binding</keyword>
<evidence type="ECO:0000313" key="3">
    <source>
        <dbReference type="EMBL" id="MBW7477075.1"/>
    </source>
</evidence>
<evidence type="ECO:0000256" key="1">
    <source>
        <dbReference type="ARBA" id="ARBA00023125"/>
    </source>
</evidence>
<dbReference type="InterPro" id="IPR039422">
    <property type="entry name" value="MarR/SlyA-like"/>
</dbReference>
<dbReference type="Proteomes" id="UP000812277">
    <property type="component" value="Unassembled WGS sequence"/>
</dbReference>
<dbReference type="PANTHER" id="PTHR33164">
    <property type="entry name" value="TRANSCRIPTIONAL REGULATOR, MARR FAMILY"/>
    <property type="match status" value="1"/>
</dbReference>
<dbReference type="Gene3D" id="1.10.10.10">
    <property type="entry name" value="Winged helix-like DNA-binding domain superfamily/Winged helix DNA-binding domain"/>
    <property type="match status" value="1"/>
</dbReference>
<dbReference type="EMBL" id="JAHZIJ010000019">
    <property type="protein sequence ID" value="MBW7477075.1"/>
    <property type="molecule type" value="Genomic_DNA"/>
</dbReference>
<organism evidence="3 4">
    <name type="scientific">Paenibacillus oenotherae</name>
    <dbReference type="NCBI Taxonomy" id="1435645"/>
    <lineage>
        <taxon>Bacteria</taxon>
        <taxon>Bacillati</taxon>
        <taxon>Bacillota</taxon>
        <taxon>Bacilli</taxon>
        <taxon>Bacillales</taxon>
        <taxon>Paenibacillaceae</taxon>
        <taxon>Paenibacillus</taxon>
    </lineage>
</organism>
<dbReference type="PANTHER" id="PTHR33164:SF43">
    <property type="entry name" value="HTH-TYPE TRANSCRIPTIONAL REPRESSOR YETL"/>
    <property type="match status" value="1"/>
</dbReference>
<comment type="caution">
    <text evidence="3">The sequence shown here is derived from an EMBL/GenBank/DDBJ whole genome shotgun (WGS) entry which is preliminary data.</text>
</comment>
<dbReference type="InterPro" id="IPR036388">
    <property type="entry name" value="WH-like_DNA-bd_sf"/>
</dbReference>
<accession>A0ABS7DB44</accession>
<dbReference type="InterPro" id="IPR036390">
    <property type="entry name" value="WH_DNA-bd_sf"/>
</dbReference>
<dbReference type="PROSITE" id="PS50995">
    <property type="entry name" value="HTH_MARR_2"/>
    <property type="match status" value="1"/>
</dbReference>
<dbReference type="InterPro" id="IPR000835">
    <property type="entry name" value="HTH_MarR-typ"/>
</dbReference>
<evidence type="ECO:0000313" key="4">
    <source>
        <dbReference type="Proteomes" id="UP000812277"/>
    </source>
</evidence>
<dbReference type="Pfam" id="PF12802">
    <property type="entry name" value="MarR_2"/>
    <property type="match status" value="1"/>
</dbReference>
<dbReference type="SMART" id="SM00347">
    <property type="entry name" value="HTH_MARR"/>
    <property type="match status" value="1"/>
</dbReference>
<proteinExistence type="predicted"/>
<sequence>MADERLPKHVYEQLALFRYRIRKFIRFSEEAARVKGLTPQYHQLMLSIMGFSGREQATPKELAERLQITRHACVELIKRCEELKLVQRLPNPEDGRSIFIRLTDYGMGILEELSEIHRDELMRAGLLEFRYDPIPREQD</sequence>
<dbReference type="PRINTS" id="PR00598">
    <property type="entry name" value="HTHMARR"/>
</dbReference>
<name>A0ABS7DB44_9BACL</name>